<gene>
    <name evidence="1" type="ordered locus">SGRA_1896</name>
</gene>
<dbReference type="STRING" id="984262.SGRA_1896"/>
<dbReference type="Proteomes" id="UP000007519">
    <property type="component" value="Chromosome"/>
</dbReference>
<proteinExistence type="predicted"/>
<dbReference type="AlphaFoldDB" id="H6L1I6"/>
<sequence>MIWGCPALRAGRSTSQLAGLLGPAGFFALLQKPWVCRLRRPCFGSSACGPSGL</sequence>
<accession>H6L1I6</accession>
<reference evidence="1 2" key="1">
    <citation type="journal article" date="2012" name="Stand. Genomic Sci.">
        <title>Complete genome sequencing and analysis of Saprospira grandis str. Lewin, a predatory marine bacterium.</title>
        <authorList>
            <person name="Saw J.H."/>
            <person name="Yuryev A."/>
            <person name="Kanbe M."/>
            <person name="Hou S."/>
            <person name="Young A.G."/>
            <person name="Aizawa S."/>
            <person name="Alam M."/>
        </authorList>
    </citation>
    <scope>NUCLEOTIDE SEQUENCE [LARGE SCALE GENOMIC DNA]</scope>
    <source>
        <strain evidence="1 2">Lewin</strain>
    </source>
</reference>
<name>H6L1I6_SAPGL</name>
<keyword evidence="2" id="KW-1185">Reference proteome</keyword>
<dbReference type="KEGG" id="sgn:SGRA_1896"/>
<dbReference type="HOGENOM" id="CLU_203298_0_0_10"/>
<protein>
    <submittedName>
        <fullName evidence="1">Uncharacterized protein</fullName>
    </submittedName>
</protein>
<evidence type="ECO:0000313" key="1">
    <source>
        <dbReference type="EMBL" id="AFC24630.1"/>
    </source>
</evidence>
<evidence type="ECO:0000313" key="2">
    <source>
        <dbReference type="Proteomes" id="UP000007519"/>
    </source>
</evidence>
<organism evidence="1 2">
    <name type="scientific">Saprospira grandis (strain Lewin)</name>
    <dbReference type="NCBI Taxonomy" id="984262"/>
    <lineage>
        <taxon>Bacteria</taxon>
        <taxon>Pseudomonadati</taxon>
        <taxon>Bacteroidota</taxon>
        <taxon>Saprospiria</taxon>
        <taxon>Saprospirales</taxon>
        <taxon>Saprospiraceae</taxon>
        <taxon>Saprospira</taxon>
    </lineage>
</organism>
<dbReference type="EMBL" id="CP002831">
    <property type="protein sequence ID" value="AFC24630.1"/>
    <property type="molecule type" value="Genomic_DNA"/>
</dbReference>